<dbReference type="Proteomes" id="UP000663834">
    <property type="component" value="Unassembled WGS sequence"/>
</dbReference>
<dbReference type="EMBL" id="CAJNOW010007224">
    <property type="protein sequence ID" value="CAF1507973.1"/>
    <property type="molecule type" value="Genomic_DNA"/>
</dbReference>
<dbReference type="OrthoDB" id="3553439at2759"/>
<organism evidence="1 2">
    <name type="scientific">Rotaria magnacalcarata</name>
    <dbReference type="NCBI Taxonomy" id="392030"/>
    <lineage>
        <taxon>Eukaryota</taxon>
        <taxon>Metazoa</taxon>
        <taxon>Spiralia</taxon>
        <taxon>Gnathifera</taxon>
        <taxon>Rotifera</taxon>
        <taxon>Eurotatoria</taxon>
        <taxon>Bdelloidea</taxon>
        <taxon>Philodinida</taxon>
        <taxon>Philodinidae</taxon>
        <taxon>Rotaria</taxon>
    </lineage>
</organism>
<evidence type="ECO:0000313" key="2">
    <source>
        <dbReference type="Proteomes" id="UP000663834"/>
    </source>
</evidence>
<protein>
    <submittedName>
        <fullName evidence="1">Uncharacterized protein</fullName>
    </submittedName>
</protein>
<gene>
    <name evidence="1" type="ORF">KQP761_LOCUS14997</name>
</gene>
<name>A0A815TL85_9BILA</name>
<accession>A0A815TL85</accession>
<comment type="caution">
    <text evidence="1">The sequence shown here is derived from an EMBL/GenBank/DDBJ whole genome shotgun (WGS) entry which is preliminary data.</text>
</comment>
<sequence>MPFLHQPADDTNTHQYQYQYPPILTNTNTNIPILYWYCYIPSAGILAGPVGWVVLGAVETPSVSVYTFDCWKQIVHDDSCEPSNGKILNEIVMDRRIKKVTVINNDDSELPHLIL</sequence>
<proteinExistence type="predicted"/>
<evidence type="ECO:0000313" key="1">
    <source>
        <dbReference type="EMBL" id="CAF1507973.1"/>
    </source>
</evidence>
<dbReference type="AlphaFoldDB" id="A0A815TL85"/>
<reference evidence="1" key="1">
    <citation type="submission" date="2021-02" db="EMBL/GenBank/DDBJ databases">
        <authorList>
            <person name="Nowell W R."/>
        </authorList>
    </citation>
    <scope>NUCLEOTIDE SEQUENCE</scope>
</reference>